<dbReference type="InterPro" id="IPR033479">
    <property type="entry name" value="dCache_1"/>
</dbReference>
<dbReference type="EMBL" id="NMQW01000043">
    <property type="protein sequence ID" value="OXM83540.1"/>
    <property type="molecule type" value="Genomic_DNA"/>
</dbReference>
<dbReference type="GO" id="GO:0000155">
    <property type="term" value="F:phosphorelay sensor kinase activity"/>
    <property type="evidence" value="ECO:0007669"/>
    <property type="project" value="InterPro"/>
</dbReference>
<gene>
    <name evidence="18" type="ORF">CF651_24825</name>
</gene>
<evidence type="ECO:0000256" key="8">
    <source>
        <dbReference type="ARBA" id="ARBA00022741"/>
    </source>
</evidence>
<dbReference type="CDD" id="cd18773">
    <property type="entry name" value="PDC1_HK_sensor"/>
    <property type="match status" value="1"/>
</dbReference>
<evidence type="ECO:0000259" key="16">
    <source>
        <dbReference type="PROSITE" id="PS50109"/>
    </source>
</evidence>
<feature type="transmembrane region" description="Helical" evidence="15">
    <location>
        <begin position="305"/>
        <end position="329"/>
    </location>
</feature>
<evidence type="ECO:0000256" key="9">
    <source>
        <dbReference type="ARBA" id="ARBA00022777"/>
    </source>
</evidence>
<dbReference type="Pfam" id="PF02743">
    <property type="entry name" value="dCache_1"/>
    <property type="match status" value="1"/>
</dbReference>
<evidence type="ECO:0000256" key="11">
    <source>
        <dbReference type="ARBA" id="ARBA00022989"/>
    </source>
</evidence>
<dbReference type="PANTHER" id="PTHR42713:SF2">
    <property type="entry name" value="TWO-COMPONENT SENSOR KINASE YESM"/>
    <property type="match status" value="1"/>
</dbReference>
<dbReference type="Gene3D" id="3.30.450.20">
    <property type="entry name" value="PAS domain"/>
    <property type="match status" value="2"/>
</dbReference>
<dbReference type="Pfam" id="PF06580">
    <property type="entry name" value="His_kinase"/>
    <property type="match status" value="1"/>
</dbReference>
<dbReference type="Pfam" id="PF02518">
    <property type="entry name" value="HATPase_c"/>
    <property type="match status" value="1"/>
</dbReference>
<dbReference type="Proteomes" id="UP000215509">
    <property type="component" value="Unassembled WGS sequence"/>
</dbReference>
<dbReference type="PROSITE" id="PS50885">
    <property type="entry name" value="HAMP"/>
    <property type="match status" value="1"/>
</dbReference>
<dbReference type="SUPFAM" id="SSF55874">
    <property type="entry name" value="ATPase domain of HSP90 chaperone/DNA topoisomerase II/histidine kinase"/>
    <property type="match status" value="1"/>
</dbReference>
<evidence type="ECO:0000256" key="7">
    <source>
        <dbReference type="ARBA" id="ARBA00022692"/>
    </source>
</evidence>
<dbReference type="Gene3D" id="3.30.565.10">
    <property type="entry name" value="Histidine kinase-like ATPase, C-terminal domain"/>
    <property type="match status" value="1"/>
</dbReference>
<dbReference type="AlphaFoldDB" id="A0A229UJG9"/>
<dbReference type="GO" id="GO:0005524">
    <property type="term" value="F:ATP binding"/>
    <property type="evidence" value="ECO:0007669"/>
    <property type="project" value="UniProtKB-KW"/>
</dbReference>
<dbReference type="GO" id="GO:0005886">
    <property type="term" value="C:plasma membrane"/>
    <property type="evidence" value="ECO:0007669"/>
    <property type="project" value="UniProtKB-SubCell"/>
</dbReference>
<keyword evidence="10" id="KW-0067">ATP-binding</keyword>
<evidence type="ECO:0000256" key="5">
    <source>
        <dbReference type="ARBA" id="ARBA00022553"/>
    </source>
</evidence>
<comment type="subcellular location">
    <subcellularLocation>
        <location evidence="2">Cell membrane</location>
        <topology evidence="2">Multi-pass membrane protein</topology>
    </subcellularLocation>
</comment>
<dbReference type="InterPro" id="IPR004358">
    <property type="entry name" value="Sig_transdc_His_kin-like_C"/>
</dbReference>
<dbReference type="PANTHER" id="PTHR42713">
    <property type="entry name" value="HISTIDINE KINASE-RELATED"/>
    <property type="match status" value="1"/>
</dbReference>
<keyword evidence="6" id="KW-0808">Transferase</keyword>
<evidence type="ECO:0000313" key="18">
    <source>
        <dbReference type="EMBL" id="OXM83540.1"/>
    </source>
</evidence>
<dbReference type="OrthoDB" id="9776552at2"/>
<name>A0A229UJG9_9BACL</name>
<dbReference type="InterPro" id="IPR003660">
    <property type="entry name" value="HAMP_dom"/>
</dbReference>
<evidence type="ECO:0000256" key="4">
    <source>
        <dbReference type="ARBA" id="ARBA00022475"/>
    </source>
</evidence>
<accession>A0A229UJG9</accession>
<dbReference type="InterPro" id="IPR005467">
    <property type="entry name" value="His_kinase_dom"/>
</dbReference>
<reference evidence="18 19" key="1">
    <citation type="submission" date="2017-07" db="EMBL/GenBank/DDBJ databases">
        <title>Genome sequencing and assembly of Paenibacillus rigui.</title>
        <authorList>
            <person name="Mayilraj S."/>
        </authorList>
    </citation>
    <scope>NUCLEOTIDE SEQUENCE [LARGE SCALE GENOMIC DNA]</scope>
    <source>
        <strain evidence="18 19">JCM 16352</strain>
    </source>
</reference>
<evidence type="ECO:0000256" key="1">
    <source>
        <dbReference type="ARBA" id="ARBA00000085"/>
    </source>
</evidence>
<keyword evidence="12" id="KW-0902">Two-component regulatory system</keyword>
<evidence type="ECO:0000259" key="17">
    <source>
        <dbReference type="PROSITE" id="PS50885"/>
    </source>
</evidence>
<evidence type="ECO:0000256" key="3">
    <source>
        <dbReference type="ARBA" id="ARBA00012438"/>
    </source>
</evidence>
<feature type="region of interest" description="Disordered" evidence="14">
    <location>
        <begin position="609"/>
        <end position="629"/>
    </location>
</feature>
<dbReference type="EC" id="2.7.13.3" evidence="3"/>
<evidence type="ECO:0000256" key="15">
    <source>
        <dbReference type="SAM" id="Phobius"/>
    </source>
</evidence>
<keyword evidence="13 15" id="KW-0472">Membrane</keyword>
<evidence type="ECO:0000256" key="6">
    <source>
        <dbReference type="ARBA" id="ARBA00022679"/>
    </source>
</evidence>
<protein>
    <recommendedName>
        <fullName evidence="3">histidine kinase</fullName>
        <ecNumber evidence="3">2.7.13.3</ecNumber>
    </recommendedName>
</protein>
<dbReference type="InterPro" id="IPR003594">
    <property type="entry name" value="HATPase_dom"/>
</dbReference>
<dbReference type="RefSeq" id="WP_094017582.1">
    <property type="nucleotide sequence ID" value="NZ_NMQW01000043.1"/>
</dbReference>
<evidence type="ECO:0000313" key="19">
    <source>
        <dbReference type="Proteomes" id="UP000215509"/>
    </source>
</evidence>
<dbReference type="PRINTS" id="PR00344">
    <property type="entry name" value="BCTRLSENSOR"/>
</dbReference>
<evidence type="ECO:0000256" key="14">
    <source>
        <dbReference type="SAM" id="MobiDB-lite"/>
    </source>
</evidence>
<dbReference type="InterPro" id="IPR010559">
    <property type="entry name" value="Sig_transdc_His_kin_internal"/>
</dbReference>
<feature type="domain" description="Histidine kinase" evidence="16">
    <location>
        <begin position="488"/>
        <end position="605"/>
    </location>
</feature>
<keyword evidence="5" id="KW-0597">Phosphoprotein</keyword>
<keyword evidence="7 15" id="KW-0812">Transmembrane</keyword>
<feature type="domain" description="HAMP" evidence="17">
    <location>
        <begin position="329"/>
        <end position="381"/>
    </location>
</feature>
<dbReference type="CDD" id="cd06225">
    <property type="entry name" value="HAMP"/>
    <property type="match status" value="1"/>
</dbReference>
<keyword evidence="11 15" id="KW-1133">Transmembrane helix</keyword>
<dbReference type="Gene3D" id="6.10.340.10">
    <property type="match status" value="1"/>
</dbReference>
<organism evidence="18 19">
    <name type="scientific">Paenibacillus rigui</name>
    <dbReference type="NCBI Taxonomy" id="554312"/>
    <lineage>
        <taxon>Bacteria</taxon>
        <taxon>Bacillati</taxon>
        <taxon>Bacillota</taxon>
        <taxon>Bacilli</taxon>
        <taxon>Bacillales</taxon>
        <taxon>Paenibacillaceae</taxon>
        <taxon>Paenibacillus</taxon>
    </lineage>
</organism>
<feature type="transmembrane region" description="Helical" evidence="15">
    <location>
        <begin position="30"/>
        <end position="51"/>
    </location>
</feature>
<evidence type="ECO:0000256" key="10">
    <source>
        <dbReference type="ARBA" id="ARBA00022840"/>
    </source>
</evidence>
<dbReference type="SMART" id="SM00304">
    <property type="entry name" value="HAMP"/>
    <property type="match status" value="1"/>
</dbReference>
<keyword evidence="4" id="KW-1003">Cell membrane</keyword>
<comment type="caution">
    <text evidence="18">The sequence shown here is derived from an EMBL/GenBank/DDBJ whole genome shotgun (WGS) entry which is preliminary data.</text>
</comment>
<evidence type="ECO:0000256" key="2">
    <source>
        <dbReference type="ARBA" id="ARBA00004651"/>
    </source>
</evidence>
<dbReference type="PROSITE" id="PS50109">
    <property type="entry name" value="HIS_KIN"/>
    <property type="match status" value="1"/>
</dbReference>
<dbReference type="SMART" id="SM00387">
    <property type="entry name" value="HATPase_c"/>
    <property type="match status" value="1"/>
</dbReference>
<dbReference type="Pfam" id="PF00672">
    <property type="entry name" value="HAMP"/>
    <property type="match status" value="1"/>
</dbReference>
<evidence type="ECO:0000256" key="13">
    <source>
        <dbReference type="ARBA" id="ARBA00023136"/>
    </source>
</evidence>
<keyword evidence="9 18" id="KW-0418">Kinase</keyword>
<keyword evidence="19" id="KW-1185">Reference proteome</keyword>
<proteinExistence type="predicted"/>
<evidence type="ECO:0000256" key="12">
    <source>
        <dbReference type="ARBA" id="ARBA00023012"/>
    </source>
</evidence>
<keyword evidence="8" id="KW-0547">Nucleotide-binding</keyword>
<comment type="catalytic activity">
    <reaction evidence="1">
        <text>ATP + protein L-histidine = ADP + protein N-phospho-L-histidine.</text>
        <dbReference type="EC" id="2.7.13.3"/>
    </reaction>
</comment>
<dbReference type="SUPFAM" id="SSF158472">
    <property type="entry name" value="HAMP domain-like"/>
    <property type="match status" value="1"/>
</dbReference>
<dbReference type="InterPro" id="IPR036890">
    <property type="entry name" value="HATPase_C_sf"/>
</dbReference>
<dbReference type="InterPro" id="IPR051552">
    <property type="entry name" value="HptR"/>
</dbReference>
<sequence>MRSKASGGSGGLFNRLFGFKINDLPIRYKLIVHFLLIGILPAIGLGALTSLTAGKIIERQVTDNTLQLISKVNTTLEFYLSNMQNITYLVSFNPEVQSFLENNDDAQNMYNMRKFLQEFTTLHSEISGILVMNSAGAYISNELYARSTASLIEETWYQEAVKSKGLFKILGHPAGRNITSHVNYKDNEVISVVRAILDPDTQQLKGVVLIDLKLRVIAETAKDVRLGKLGYLMVLNSQGEEIYAPRHHLLNEIPIEWFQGSNGGTFSKKVDGENLQFIYQKSPFTEWTTVGVFSSQESVLEVREINFYVVSFVFILCSLGIFASFYLSYSISRPIVRLMSLMQKAESGDLNIRYLGDRKDEVGMLGKSLNTMLAQISKLLHLTEVQSRQKQEAEFRSLQAHIKPHFLYNTLDTIHWMARNKGVDDVAEVVESLSKLFRIGLSKGSDIIPLLDEIEHIKSYLKIQKTRYRDKLNYSIHLDPAVQGASVLKLLLQPLVENAIYHGIKERRGPGHILMEAYEQEGKLVLKVTDDGKGIPPEALTKLRKKLDELFTDGSELQETGDRSGYGLMNVQARIRLTFGPSYGLSVDSEPGQGTTVMVIHPILSGSMPLTTKEEVSRDNSGLESDHSG</sequence>